<name>A0A8S9L4J5_BRACR</name>
<dbReference type="Proteomes" id="UP000712281">
    <property type="component" value="Unassembled WGS sequence"/>
</dbReference>
<proteinExistence type="predicted"/>
<evidence type="ECO:0000256" key="1">
    <source>
        <dbReference type="SAM" id="MobiDB-lite"/>
    </source>
</evidence>
<sequence length="289" mass="31271">MGVFTCLIPLASFTKCCLLYSLSPAFLAVRKPYPDCSFLIQTAPWSWFTLQGEARYRLGPWYRQGTVKAPALGRCVVIGSLLISGTTRNKSRKEKEAAGASGNVEVDGTAPSQVFPSQLKPVNYETGFPQGPTLPIEVNVTAVDDQQELGREEEAESSHAREQARHGTSVTELVEPSMKDVLDAVKTMGTQMLALTQAFTPLVNSSVGQVTPAQTAVQAARTTAQAAQTTARRKRDSAEEGKSSNGKSECSKCCRCHGGECWKAMGACTRCGKMDHATRNCLIWEQSRG</sequence>
<keyword evidence="2" id="KW-0732">Signal</keyword>
<feature type="chain" id="PRO_5035808974" description="CCHC-type domain-containing protein" evidence="2">
    <location>
        <begin position="17"/>
        <end position="289"/>
    </location>
</feature>
<feature type="region of interest" description="Disordered" evidence="1">
    <location>
        <begin position="222"/>
        <end position="251"/>
    </location>
</feature>
<evidence type="ECO:0000313" key="4">
    <source>
        <dbReference type="Proteomes" id="UP000712281"/>
    </source>
</evidence>
<accession>A0A8S9L4J5</accession>
<feature type="compositionally biased region" description="Basic and acidic residues" evidence="1">
    <location>
        <begin position="148"/>
        <end position="165"/>
    </location>
</feature>
<protein>
    <recommendedName>
        <fullName evidence="5">CCHC-type domain-containing protein</fullName>
    </recommendedName>
</protein>
<feature type="region of interest" description="Disordered" evidence="1">
    <location>
        <begin position="89"/>
        <end position="111"/>
    </location>
</feature>
<feature type="region of interest" description="Disordered" evidence="1">
    <location>
        <begin position="148"/>
        <end position="171"/>
    </location>
</feature>
<gene>
    <name evidence="3" type="ORF">F2Q68_00010396</name>
</gene>
<dbReference type="EMBL" id="QGKW02000717">
    <property type="protein sequence ID" value="KAF2600278.1"/>
    <property type="molecule type" value="Genomic_DNA"/>
</dbReference>
<dbReference type="AlphaFoldDB" id="A0A8S9L4J5"/>
<evidence type="ECO:0008006" key="5">
    <source>
        <dbReference type="Google" id="ProtNLM"/>
    </source>
</evidence>
<reference evidence="3" key="1">
    <citation type="submission" date="2019-12" db="EMBL/GenBank/DDBJ databases">
        <title>Genome sequencing and annotation of Brassica cretica.</title>
        <authorList>
            <person name="Studholme D.J."/>
            <person name="Sarris P.F."/>
        </authorList>
    </citation>
    <scope>NUCLEOTIDE SEQUENCE</scope>
    <source>
        <strain evidence="3">PFS-001/15</strain>
        <tissue evidence="3">Leaf</tissue>
    </source>
</reference>
<evidence type="ECO:0000256" key="2">
    <source>
        <dbReference type="SAM" id="SignalP"/>
    </source>
</evidence>
<organism evidence="3 4">
    <name type="scientific">Brassica cretica</name>
    <name type="common">Mustard</name>
    <dbReference type="NCBI Taxonomy" id="69181"/>
    <lineage>
        <taxon>Eukaryota</taxon>
        <taxon>Viridiplantae</taxon>
        <taxon>Streptophyta</taxon>
        <taxon>Embryophyta</taxon>
        <taxon>Tracheophyta</taxon>
        <taxon>Spermatophyta</taxon>
        <taxon>Magnoliopsida</taxon>
        <taxon>eudicotyledons</taxon>
        <taxon>Gunneridae</taxon>
        <taxon>Pentapetalae</taxon>
        <taxon>rosids</taxon>
        <taxon>malvids</taxon>
        <taxon>Brassicales</taxon>
        <taxon>Brassicaceae</taxon>
        <taxon>Brassiceae</taxon>
        <taxon>Brassica</taxon>
    </lineage>
</organism>
<feature type="signal peptide" evidence="2">
    <location>
        <begin position="1"/>
        <end position="16"/>
    </location>
</feature>
<comment type="caution">
    <text evidence="3">The sequence shown here is derived from an EMBL/GenBank/DDBJ whole genome shotgun (WGS) entry which is preliminary data.</text>
</comment>
<evidence type="ECO:0000313" key="3">
    <source>
        <dbReference type="EMBL" id="KAF2600278.1"/>
    </source>
</evidence>